<dbReference type="PANTHER" id="PTHR24361">
    <property type="entry name" value="MITOGEN-ACTIVATED KINASE KINASE KINASE"/>
    <property type="match status" value="1"/>
</dbReference>
<dbReference type="InterPro" id="IPR053235">
    <property type="entry name" value="Ser_Thr_kinase"/>
</dbReference>
<dbReference type="CDD" id="cd14014">
    <property type="entry name" value="STKc_PknB_like"/>
    <property type="match status" value="1"/>
</dbReference>
<evidence type="ECO:0000313" key="3">
    <source>
        <dbReference type="Proteomes" id="UP001501842"/>
    </source>
</evidence>
<dbReference type="PROSITE" id="PS50011">
    <property type="entry name" value="PROTEIN_KINASE_DOM"/>
    <property type="match status" value="1"/>
</dbReference>
<name>A0ABP6GGG7_9ACTN</name>
<proteinExistence type="predicted"/>
<dbReference type="PROSITE" id="PS00108">
    <property type="entry name" value="PROTEIN_KINASE_ST"/>
    <property type="match status" value="1"/>
</dbReference>
<dbReference type="EMBL" id="BAAATZ010000006">
    <property type="protein sequence ID" value="GAA2723221.1"/>
    <property type="molecule type" value="Genomic_DNA"/>
</dbReference>
<evidence type="ECO:0000259" key="1">
    <source>
        <dbReference type="PROSITE" id="PS50011"/>
    </source>
</evidence>
<sequence>MSAAELLPRYTELRELGQGAQGRVVLARHTGSSELVAIKLLAAGLLHDERQVNALRREAELLSKVRDPHVAQVREYLHHGGQAAIVMEAVDGVSLQKILEQHGKLTAEASLAILKGSLLGLDAAHRIGIVHRDYKPANVMVQENGQSKLIDFGVAALSGERSLSGTPSYMAPEQWRREGSTTATDVYAATCVFYECVTGYRPFQAETLMEMATQHLRASVPLERLPEELRELVTAGMAKEAAHRPPRALAFVEKLEQVAGEAYGPDWESRGLAALAAGAAAFAALFPLALLTSGSGTAQVGTSVATTVLNDGIGKSNWLAKVGGGKAAASGAGVVAVGALCWLIMSGPDTGGTSTTSYEQWFDNAALVTGNESIPHGSKAGPGTRYRLSATPAKAVHGTRVTLQVRYEARAVWGMEYLSENDYRCHGPNSNKADAYHRSYFVGTNAGDQFKKADNEVWLYPASQTLPGLSAVAAVSRIPAKLTLDEQEQTYRTSECAWIFPIEGTFTFKVPESVKPGDYLLSAFNPPGLIDSAKLGSTSISLQEAGLRTEGRLPRFTVLG</sequence>
<gene>
    <name evidence="2" type="ORF">GCM10010439_17980</name>
</gene>
<dbReference type="Proteomes" id="UP001501842">
    <property type="component" value="Unassembled WGS sequence"/>
</dbReference>
<dbReference type="Pfam" id="PF00069">
    <property type="entry name" value="Pkinase"/>
    <property type="match status" value="1"/>
</dbReference>
<dbReference type="InterPro" id="IPR011009">
    <property type="entry name" value="Kinase-like_dom_sf"/>
</dbReference>
<comment type="caution">
    <text evidence="2">The sequence shown here is derived from an EMBL/GenBank/DDBJ whole genome shotgun (WGS) entry which is preliminary data.</text>
</comment>
<organism evidence="2 3">
    <name type="scientific">Actinocorallia aurantiaca</name>
    <dbReference type="NCBI Taxonomy" id="46204"/>
    <lineage>
        <taxon>Bacteria</taxon>
        <taxon>Bacillati</taxon>
        <taxon>Actinomycetota</taxon>
        <taxon>Actinomycetes</taxon>
        <taxon>Streptosporangiales</taxon>
        <taxon>Thermomonosporaceae</taxon>
        <taxon>Actinocorallia</taxon>
    </lineage>
</organism>
<dbReference type="InterPro" id="IPR008271">
    <property type="entry name" value="Ser/Thr_kinase_AS"/>
</dbReference>
<feature type="domain" description="Protein kinase" evidence="1">
    <location>
        <begin position="10"/>
        <end position="256"/>
    </location>
</feature>
<keyword evidence="3" id="KW-1185">Reference proteome</keyword>
<dbReference type="RefSeq" id="WP_344449774.1">
    <property type="nucleotide sequence ID" value="NZ_BAAATZ010000006.1"/>
</dbReference>
<dbReference type="SUPFAM" id="SSF56112">
    <property type="entry name" value="Protein kinase-like (PK-like)"/>
    <property type="match status" value="1"/>
</dbReference>
<accession>A0ABP6GGG7</accession>
<protein>
    <recommendedName>
        <fullName evidence="1">Protein kinase domain-containing protein</fullName>
    </recommendedName>
</protein>
<dbReference type="PANTHER" id="PTHR24361:SF678">
    <property type="entry name" value="SPORULATION-SPECIFIC PROTEIN 1"/>
    <property type="match status" value="1"/>
</dbReference>
<dbReference type="InterPro" id="IPR000719">
    <property type="entry name" value="Prot_kinase_dom"/>
</dbReference>
<reference evidence="3" key="1">
    <citation type="journal article" date="2019" name="Int. J. Syst. Evol. Microbiol.">
        <title>The Global Catalogue of Microorganisms (GCM) 10K type strain sequencing project: providing services to taxonomists for standard genome sequencing and annotation.</title>
        <authorList>
            <consortium name="The Broad Institute Genomics Platform"/>
            <consortium name="The Broad Institute Genome Sequencing Center for Infectious Disease"/>
            <person name="Wu L."/>
            <person name="Ma J."/>
        </authorList>
    </citation>
    <scope>NUCLEOTIDE SEQUENCE [LARGE SCALE GENOMIC DNA]</scope>
    <source>
        <strain evidence="3">JCM 8201</strain>
    </source>
</reference>
<evidence type="ECO:0000313" key="2">
    <source>
        <dbReference type="EMBL" id="GAA2723221.1"/>
    </source>
</evidence>
<dbReference type="Gene3D" id="1.10.510.10">
    <property type="entry name" value="Transferase(Phosphotransferase) domain 1"/>
    <property type="match status" value="1"/>
</dbReference>